<name>A0A2J6PGN8_9HELO</name>
<dbReference type="AlphaFoldDB" id="A0A2J6PGN8"/>
<evidence type="ECO:0000256" key="1">
    <source>
        <dbReference type="SAM" id="MobiDB-lite"/>
    </source>
</evidence>
<organism evidence="2 3">
    <name type="scientific">Hyaloscypha hepaticicola</name>
    <dbReference type="NCBI Taxonomy" id="2082293"/>
    <lineage>
        <taxon>Eukaryota</taxon>
        <taxon>Fungi</taxon>
        <taxon>Dikarya</taxon>
        <taxon>Ascomycota</taxon>
        <taxon>Pezizomycotina</taxon>
        <taxon>Leotiomycetes</taxon>
        <taxon>Helotiales</taxon>
        <taxon>Hyaloscyphaceae</taxon>
        <taxon>Hyaloscypha</taxon>
    </lineage>
</organism>
<proteinExistence type="predicted"/>
<accession>A0A2J6PGN8</accession>
<dbReference type="Proteomes" id="UP000235672">
    <property type="component" value="Unassembled WGS sequence"/>
</dbReference>
<gene>
    <name evidence="2" type="ORF">NA56DRAFT_712260</name>
</gene>
<reference evidence="2 3" key="1">
    <citation type="submission" date="2016-05" db="EMBL/GenBank/DDBJ databases">
        <title>A degradative enzymes factory behind the ericoid mycorrhizal symbiosis.</title>
        <authorList>
            <consortium name="DOE Joint Genome Institute"/>
            <person name="Martino E."/>
            <person name="Morin E."/>
            <person name="Grelet G."/>
            <person name="Kuo A."/>
            <person name="Kohler A."/>
            <person name="Daghino S."/>
            <person name="Barry K."/>
            <person name="Choi C."/>
            <person name="Cichocki N."/>
            <person name="Clum A."/>
            <person name="Copeland A."/>
            <person name="Hainaut M."/>
            <person name="Haridas S."/>
            <person name="Labutti K."/>
            <person name="Lindquist E."/>
            <person name="Lipzen A."/>
            <person name="Khouja H.-R."/>
            <person name="Murat C."/>
            <person name="Ohm R."/>
            <person name="Olson A."/>
            <person name="Spatafora J."/>
            <person name="Veneault-Fourrey C."/>
            <person name="Henrissat B."/>
            <person name="Grigoriev I."/>
            <person name="Martin F."/>
            <person name="Perotto S."/>
        </authorList>
    </citation>
    <scope>NUCLEOTIDE SEQUENCE [LARGE SCALE GENOMIC DNA]</scope>
    <source>
        <strain evidence="2 3">UAMH 7357</strain>
    </source>
</reference>
<sequence length="319" mass="35702">MRTLAIGKATVDLRIDSIQHGTYRQVAATMIVVDLWYHSDPAHRKGGFHVVASDVTATVLKSDKNEGDPRYLSPLILTSAPEVIRGWRHSWAEDKKDPLWMAQCRTHDSHHWTELKIRGDTKYASYLNRRCRFMLIVDQGKTPFRLALDVSISPAKASGAKDFLNKVTSTMSKASRQWFTISPGEPVSSFDNIDLKEVLLPPEILRQQESDDTHEITLDVDRKSLVVPIVDRDDLPHLNPIGAAYRRRRRQQQQSDLIDHDLASAIRQGQQPRSQYPSGPAQLFQAPGSPASAWILDPALPGRGERSGSVTSYIRPGGG</sequence>
<feature type="region of interest" description="Disordered" evidence="1">
    <location>
        <begin position="269"/>
        <end position="319"/>
    </location>
</feature>
<evidence type="ECO:0000313" key="3">
    <source>
        <dbReference type="Proteomes" id="UP000235672"/>
    </source>
</evidence>
<dbReference type="EMBL" id="KZ613534">
    <property type="protein sequence ID" value="PMD13225.1"/>
    <property type="molecule type" value="Genomic_DNA"/>
</dbReference>
<keyword evidence="3" id="KW-1185">Reference proteome</keyword>
<evidence type="ECO:0000313" key="2">
    <source>
        <dbReference type="EMBL" id="PMD13225.1"/>
    </source>
</evidence>
<protein>
    <submittedName>
        <fullName evidence="2">Uncharacterized protein</fullName>
    </submittedName>
</protein>